<reference evidence="1" key="1">
    <citation type="submission" date="2014-07" db="EMBL/GenBank/DDBJ databases">
        <authorList>
            <person name="Martin A.A"/>
            <person name="De Silva N."/>
        </authorList>
    </citation>
    <scope>NUCLEOTIDE SEQUENCE</scope>
</reference>
<organism evidence="1 2">
    <name type="scientific">Strongyloides venezuelensis</name>
    <name type="common">Threadworm</name>
    <dbReference type="NCBI Taxonomy" id="75913"/>
    <lineage>
        <taxon>Eukaryota</taxon>
        <taxon>Metazoa</taxon>
        <taxon>Ecdysozoa</taxon>
        <taxon>Nematoda</taxon>
        <taxon>Chromadorea</taxon>
        <taxon>Rhabditida</taxon>
        <taxon>Tylenchina</taxon>
        <taxon>Panagrolaimomorpha</taxon>
        <taxon>Strongyloidoidea</taxon>
        <taxon>Strongyloididae</taxon>
        <taxon>Strongyloides</taxon>
    </lineage>
</organism>
<protein>
    <submittedName>
        <fullName evidence="2">Uncharacterized protein</fullName>
    </submittedName>
</protein>
<dbReference type="Proteomes" id="UP000035680">
    <property type="component" value="Unassembled WGS sequence"/>
</dbReference>
<keyword evidence="1" id="KW-1185">Reference proteome</keyword>
<sequence>MNITNNLSANVSTQFHASFNGMNKSIQNTGLKIGFSELRQIPYLRKDFYRVGNLKVLRVSTYVDTIKI</sequence>
<accession>A0A0K0FRD6</accession>
<dbReference type="WBParaSite" id="SVE_1246600.1">
    <property type="protein sequence ID" value="SVE_1246600.1"/>
    <property type="gene ID" value="SVE_1246600"/>
</dbReference>
<name>A0A0K0FRD6_STRVS</name>
<dbReference type="AlphaFoldDB" id="A0A0K0FRD6"/>
<proteinExistence type="predicted"/>
<evidence type="ECO:0000313" key="2">
    <source>
        <dbReference type="WBParaSite" id="SVE_1246600.1"/>
    </source>
</evidence>
<evidence type="ECO:0000313" key="1">
    <source>
        <dbReference type="Proteomes" id="UP000035680"/>
    </source>
</evidence>
<reference evidence="2" key="2">
    <citation type="submission" date="2015-08" db="UniProtKB">
        <authorList>
            <consortium name="WormBaseParasite"/>
        </authorList>
    </citation>
    <scope>IDENTIFICATION</scope>
</reference>